<dbReference type="GO" id="GO:0009401">
    <property type="term" value="P:phosphoenolpyruvate-dependent sugar phosphotransferase system"/>
    <property type="evidence" value="ECO:0007669"/>
    <property type="project" value="UniProtKB-KW"/>
</dbReference>
<evidence type="ECO:0000256" key="4">
    <source>
        <dbReference type="ARBA" id="ARBA00022683"/>
    </source>
</evidence>
<dbReference type="PANTHER" id="PTHR34382:SF7">
    <property type="entry name" value="PTS SYSTEM N,N'-DIACETYLCHITOBIOSE-SPECIFIC EIIA COMPONENT"/>
    <property type="match status" value="1"/>
</dbReference>
<dbReference type="EMBL" id="JAEEGA010000004">
    <property type="protein sequence ID" value="MBP1041006.1"/>
    <property type="molecule type" value="Genomic_DNA"/>
</dbReference>
<evidence type="ECO:0000256" key="2">
    <source>
        <dbReference type="ARBA" id="ARBA00022597"/>
    </source>
</evidence>
<keyword evidence="3" id="KW-0808">Transferase</keyword>
<gene>
    <name evidence="8" type="ORF">I6N95_08325</name>
</gene>
<dbReference type="Proteomes" id="UP000674938">
    <property type="component" value="Unassembled WGS sequence"/>
</dbReference>
<evidence type="ECO:0000256" key="3">
    <source>
        <dbReference type="ARBA" id="ARBA00022679"/>
    </source>
</evidence>
<evidence type="ECO:0000313" key="9">
    <source>
        <dbReference type="Proteomes" id="UP000674938"/>
    </source>
</evidence>
<name>A0A940SVE8_9ENTE</name>
<evidence type="ECO:0000256" key="6">
    <source>
        <dbReference type="PIRSR" id="PIRSR000699-2"/>
    </source>
</evidence>
<feature type="modified residue" description="Phosphohistidine; by HPr" evidence="7">
    <location>
        <position position="81"/>
    </location>
</feature>
<dbReference type="GO" id="GO:0046872">
    <property type="term" value="F:metal ion binding"/>
    <property type="evidence" value="ECO:0007669"/>
    <property type="project" value="UniProtKB-KW"/>
</dbReference>
<evidence type="ECO:0000256" key="1">
    <source>
        <dbReference type="ARBA" id="ARBA00022448"/>
    </source>
</evidence>
<evidence type="ECO:0000256" key="7">
    <source>
        <dbReference type="PROSITE-ProRule" id="PRU00418"/>
    </source>
</evidence>
<keyword evidence="2" id="KW-0762">Sugar transport</keyword>
<accession>A0A940SVE8</accession>
<dbReference type="RefSeq" id="WP_209526627.1">
    <property type="nucleotide sequence ID" value="NZ_JAEEGA010000004.1"/>
</dbReference>
<sequence length="113" mass="12886">MEKFRKEDLVQISMEMILHAGDARTALMLAYDLLEEDQLVEAESKMKEANDLLTKAHKCQTKVVQSEAAGISIEYSPLFSHAQDTMMTVQSQYILSKKIFKLYLKQTKGREGV</sequence>
<proteinExistence type="predicted"/>
<dbReference type="AlphaFoldDB" id="A0A940SVE8"/>
<evidence type="ECO:0000313" key="8">
    <source>
        <dbReference type="EMBL" id="MBP1041006.1"/>
    </source>
</evidence>
<feature type="binding site" evidence="6">
    <location>
        <position position="84"/>
    </location>
    <ligand>
        <name>Mg(2+)</name>
        <dbReference type="ChEBI" id="CHEBI:18420"/>
        <note>ligand shared between all trimeric partners</note>
    </ligand>
</feature>
<dbReference type="InterPro" id="IPR036542">
    <property type="entry name" value="PTS_IIA_lac/cel_sf"/>
</dbReference>
<dbReference type="InterPro" id="IPR003188">
    <property type="entry name" value="PTS_IIA_lac/cel"/>
</dbReference>
<keyword evidence="1" id="KW-0813">Transport</keyword>
<dbReference type="Gene3D" id="1.20.58.80">
    <property type="entry name" value="Phosphotransferase system, lactose/cellobiose-type IIA subunit"/>
    <property type="match status" value="1"/>
</dbReference>
<comment type="caution">
    <text evidence="8">The sequence shown here is derived from an EMBL/GenBank/DDBJ whole genome shotgun (WGS) entry which is preliminary data.</text>
</comment>
<evidence type="ECO:0000256" key="5">
    <source>
        <dbReference type="PIRSR" id="PIRSR000699-1"/>
    </source>
</evidence>
<dbReference type="PIRSF" id="PIRSF000699">
    <property type="entry name" value="PTS_IILac_III"/>
    <property type="match status" value="1"/>
</dbReference>
<keyword evidence="4" id="KW-0598">Phosphotransferase system</keyword>
<dbReference type="PROSITE" id="PS51095">
    <property type="entry name" value="PTS_EIIA_TYPE_3"/>
    <property type="match status" value="1"/>
</dbReference>
<keyword evidence="6" id="KW-0479">Metal-binding</keyword>
<dbReference type="GO" id="GO:0016740">
    <property type="term" value="F:transferase activity"/>
    <property type="evidence" value="ECO:0007669"/>
    <property type="project" value="UniProtKB-KW"/>
</dbReference>
<comment type="cofactor">
    <cofactor evidence="6">
        <name>Mg(2+)</name>
        <dbReference type="ChEBI" id="CHEBI:18420"/>
    </cofactor>
    <text evidence="6">Binds 1 Mg(2+) ion per trimer.</text>
</comment>
<dbReference type="PANTHER" id="PTHR34382">
    <property type="entry name" value="PTS SYSTEM N,N'-DIACETYLCHITOBIOSE-SPECIFIC EIIA COMPONENT"/>
    <property type="match status" value="1"/>
</dbReference>
<dbReference type="SUPFAM" id="SSF46973">
    <property type="entry name" value="Enzyme IIa from lactose specific PTS, IIa-lac"/>
    <property type="match status" value="1"/>
</dbReference>
<protein>
    <submittedName>
        <fullName evidence="8">PTS lactose/cellobiose transporter subunit IIA</fullName>
    </submittedName>
</protein>
<reference evidence="8" key="1">
    <citation type="submission" date="2020-12" db="EMBL/GenBank/DDBJ databases">
        <title>Vagococcus allomyrinae sp. nov. and Enterococcus lavae sp. nov., isolated from the larvae of Allomyrina dichotoma.</title>
        <authorList>
            <person name="Lee S.D."/>
        </authorList>
    </citation>
    <scope>NUCLEOTIDE SEQUENCE</scope>
    <source>
        <strain evidence="8">BWB3-3</strain>
    </source>
</reference>
<keyword evidence="9" id="KW-1185">Reference proteome</keyword>
<organism evidence="8 9">
    <name type="scientific">Vagococcus allomyrinae</name>
    <dbReference type="NCBI Taxonomy" id="2794353"/>
    <lineage>
        <taxon>Bacteria</taxon>
        <taxon>Bacillati</taxon>
        <taxon>Bacillota</taxon>
        <taxon>Bacilli</taxon>
        <taxon>Lactobacillales</taxon>
        <taxon>Enterococcaceae</taxon>
        <taxon>Vagococcus</taxon>
    </lineage>
</organism>
<keyword evidence="6" id="KW-0460">Magnesium</keyword>
<dbReference type="Pfam" id="PF02255">
    <property type="entry name" value="PTS_IIA"/>
    <property type="match status" value="1"/>
</dbReference>
<feature type="active site" description="Tele-phosphohistidine intermediate" evidence="5">
    <location>
        <position position="81"/>
    </location>
</feature>